<feature type="transmembrane region" description="Helical" evidence="1">
    <location>
        <begin position="269"/>
        <end position="289"/>
    </location>
</feature>
<feature type="transmembrane region" description="Helical" evidence="1">
    <location>
        <begin position="171"/>
        <end position="192"/>
    </location>
</feature>
<dbReference type="EMBL" id="AEJC01000094">
    <property type="protein sequence ID" value="EKX68228.1"/>
    <property type="molecule type" value="Genomic_DNA"/>
</dbReference>
<name>L1L6H9_9ACTN</name>
<protein>
    <submittedName>
        <fullName evidence="2">Putative membrane protein</fullName>
    </submittedName>
</protein>
<dbReference type="Proteomes" id="UP000010411">
    <property type="component" value="Unassembled WGS sequence"/>
</dbReference>
<feature type="transmembrane region" description="Helical" evidence="1">
    <location>
        <begin position="198"/>
        <end position="216"/>
    </location>
</feature>
<feature type="transmembrane region" description="Helical" evidence="1">
    <location>
        <begin position="141"/>
        <end position="159"/>
    </location>
</feature>
<keyword evidence="1" id="KW-0472">Membrane</keyword>
<accession>L1L6H9</accession>
<reference evidence="2 3" key="1">
    <citation type="submission" date="2012-11" db="EMBL/GenBank/DDBJ databases">
        <authorList>
            <person name="Huguet-Tapia J.C."/>
            <person name="Durkin A.S."/>
            <person name="Pettis G.S."/>
            <person name="Badger J.H."/>
        </authorList>
    </citation>
    <scope>NUCLEOTIDE SEQUENCE [LARGE SCALE GENOMIC DNA]</scope>
    <source>
        <strain evidence="2 3">91-03</strain>
    </source>
</reference>
<comment type="caution">
    <text evidence="2">The sequence shown here is derived from an EMBL/GenBank/DDBJ whole genome shotgun (WGS) entry which is preliminary data.</text>
</comment>
<keyword evidence="1" id="KW-0812">Transmembrane</keyword>
<sequence length="739" mass="78746">MLVPVRDAAPGGLWLLVGWLTLAGAAGWCAELALARSKASKGGVSDFRTLRLDTIAHLATVLLAELTLLGARLARDHAYATAWASGGVLLALIGCASWRIRSVGGSGHTPSDNLLGVAAFAVAEACGGWLTVGFAVEGPLWAAWVLGCAMVVLAGGFWLSDSPYRGTESTYLKVFASTATLGVAGVVARSAVRGETTASWWVGGVAAGAALLIVVVPRVPSWSGSGRGVTASPGAQFAGILVPLGSLAWAMWNGKPWTGPDAGDRLLEAGWLAVSAAVLLSVQYGLLIWTSTTSPKRLASGMAQMARARYPAGNDRVDDVGGLTVLQRLLHPLQSAALTDLHRRTARATGLAVDDIWPRIELVAPTEVVRGVRRGERGVLVRRIAFASAVCTTGVWLLVALTGPAGLRVDPGVALLPVAGPLTVAALALAQARRALVEVYETKAEAVEMYRYDLAKRLRLDVPDHPSGRDMIMLAGGLSGDPHPEPYEERWRAERRAHEREELAAFVADRVRTDIRAAVRQAIREERLPQAQSTPVAVPLTDGQLTELAREIARTSEGPISARLADLQRKFHQDMQSVIRTSLTEAVTGPALTNFVGYFAIELEDSDAQDVRAEGGTIRAPAGQRLNLRVVVARDEQMRELPTLIARRAGGNFFVAEPVLVEGGRDADVVSFDVLADSATFTSLTHRKSLRVRHREQTVFGLTVPEEGNHEIWLQLYQAGHLVQVVALKVEATGATDGV</sequence>
<dbReference type="PATRIC" id="fig|698759.3.peg.1246"/>
<organism evidence="2 3">
    <name type="scientific">Streptomyces ipomoeae 91-03</name>
    <dbReference type="NCBI Taxonomy" id="698759"/>
    <lineage>
        <taxon>Bacteria</taxon>
        <taxon>Bacillati</taxon>
        <taxon>Actinomycetota</taxon>
        <taxon>Actinomycetes</taxon>
        <taxon>Kitasatosporales</taxon>
        <taxon>Streptomycetaceae</taxon>
        <taxon>Streptomyces</taxon>
    </lineage>
</organism>
<keyword evidence="1" id="KW-1133">Transmembrane helix</keyword>
<feature type="transmembrane region" description="Helical" evidence="1">
    <location>
        <begin position="113"/>
        <end position="135"/>
    </location>
</feature>
<keyword evidence="3" id="KW-1185">Reference proteome</keyword>
<evidence type="ECO:0000256" key="1">
    <source>
        <dbReference type="SAM" id="Phobius"/>
    </source>
</evidence>
<evidence type="ECO:0000313" key="3">
    <source>
        <dbReference type="Proteomes" id="UP000010411"/>
    </source>
</evidence>
<feature type="transmembrane region" description="Helical" evidence="1">
    <location>
        <begin position="380"/>
        <end position="401"/>
    </location>
</feature>
<feature type="transmembrane region" description="Helical" evidence="1">
    <location>
        <begin position="80"/>
        <end position="101"/>
    </location>
</feature>
<proteinExistence type="predicted"/>
<feature type="transmembrane region" description="Helical" evidence="1">
    <location>
        <begin position="55"/>
        <end position="74"/>
    </location>
</feature>
<feature type="transmembrane region" description="Helical" evidence="1">
    <location>
        <begin position="413"/>
        <end position="430"/>
    </location>
</feature>
<dbReference type="AlphaFoldDB" id="L1L6H9"/>
<evidence type="ECO:0000313" key="2">
    <source>
        <dbReference type="EMBL" id="EKX68228.1"/>
    </source>
</evidence>
<feature type="transmembrane region" description="Helical" evidence="1">
    <location>
        <begin position="228"/>
        <end position="249"/>
    </location>
</feature>
<gene>
    <name evidence="2" type="ORF">STRIP9103_05211</name>
</gene>
<feature type="transmembrane region" description="Helical" evidence="1">
    <location>
        <begin position="12"/>
        <end position="34"/>
    </location>
</feature>